<evidence type="ECO:0000313" key="2">
    <source>
        <dbReference type="Proteomes" id="UP000504638"/>
    </source>
</evidence>
<reference evidence="1 3" key="1">
    <citation type="submission" date="2020-01" db="EMBL/GenBank/DDBJ databases">
        <authorList>
            <consortium name="DOE Joint Genome Institute"/>
            <person name="Haridas S."/>
            <person name="Albert R."/>
            <person name="Binder M."/>
            <person name="Bloem J."/>
            <person name="Labutti K."/>
            <person name="Salamov A."/>
            <person name="Andreopoulos B."/>
            <person name="Baker S.E."/>
            <person name="Barry K."/>
            <person name="Bills G."/>
            <person name="Bluhm B.H."/>
            <person name="Cannon C."/>
            <person name="Castanera R."/>
            <person name="Culley D.E."/>
            <person name="Daum C."/>
            <person name="Ezra D."/>
            <person name="Gonzalez J.B."/>
            <person name="Henrissat B."/>
            <person name="Kuo A."/>
            <person name="Liang C."/>
            <person name="Lipzen A."/>
            <person name="Lutzoni F."/>
            <person name="Magnuson J."/>
            <person name="Mondo S."/>
            <person name="Nolan M."/>
            <person name="Ohm R."/>
            <person name="Pangilinan J."/>
            <person name="Park H.-J."/>
            <person name="Ramirez L."/>
            <person name="Alfaro M."/>
            <person name="Sun H."/>
            <person name="Tritt A."/>
            <person name="Yoshinaga Y."/>
            <person name="Zwiers L.-H."/>
            <person name="Turgeon B.G."/>
            <person name="Goodwin S.B."/>
            <person name="Spatafora J.W."/>
            <person name="Crous P.W."/>
            <person name="Grigoriev I.V."/>
        </authorList>
    </citation>
    <scope>NUCLEOTIDE SEQUENCE</scope>
    <source>
        <strain evidence="1 3">CBS 781.70</strain>
    </source>
</reference>
<dbReference type="CDD" id="cd09917">
    <property type="entry name" value="F-box_SF"/>
    <property type="match status" value="1"/>
</dbReference>
<keyword evidence="2" id="KW-1185">Reference proteome</keyword>
<gene>
    <name evidence="1 3" type="ORF">P152DRAFT_236681</name>
</gene>
<protein>
    <recommendedName>
        <fullName evidence="4">F-box domain-containing protein</fullName>
    </recommendedName>
</protein>
<evidence type="ECO:0008006" key="4">
    <source>
        <dbReference type="Google" id="ProtNLM"/>
    </source>
</evidence>
<accession>A0A6G1GA10</accession>
<reference evidence="3" key="2">
    <citation type="submission" date="2020-04" db="EMBL/GenBank/DDBJ databases">
        <authorList>
            <consortium name="NCBI Genome Project"/>
        </authorList>
    </citation>
    <scope>NUCLEOTIDE SEQUENCE</scope>
    <source>
        <strain evidence="3">CBS 781.70</strain>
    </source>
</reference>
<dbReference type="InterPro" id="IPR036047">
    <property type="entry name" value="F-box-like_dom_sf"/>
</dbReference>
<dbReference type="SUPFAM" id="SSF81383">
    <property type="entry name" value="F-box domain"/>
    <property type="match status" value="1"/>
</dbReference>
<dbReference type="RefSeq" id="XP_033536504.1">
    <property type="nucleotide sequence ID" value="XM_033674594.1"/>
</dbReference>
<sequence>MAERLSWARYFLQHPFAIVEPVGRDDNSVAVAQRLPTELIHLIYNFLGSRDFDSARRTCQSWMRASLDPKLLLRALKLGGWLQECEYTMDRIAWEGFASGTTDFSLRVMSNLLALTELWNYPQRLPDGEPSVSEPRLFAPAAVMDFTGLVPGYEEDPMQVSSLIFRVSVCQKFLLVAHSSMIYVYELFECRFHILTTILCPRRVVDMSMDSTCQLYAIAALLEGRMGVVFDLDTRGWSLATKARLGFGVGDLSHWGDQRRPPSTSSLALYRLNAPPLGNNLPPNRDGDIPHDRWTLPLESIRVHSGLIVTDLEETHHSHYRLNRQISREWNMYSSGVPFEWEQDEWDGSFHQRNTSVPVERGPRTIFRDVFAQNEPPMSVGLCPHRRCVAFGSKNGVELHWPEGTTGEHLVRNFQLRVSSDFLHFIPSRPGYPRARRKVQLVPSQAHPDDYTTTERQNQVILAGVRTSLAALGVWGVFYSNPTSEPQISPIDHYHVVPLADGVHMLFTDACNTRLCLGVYGDHDTAGRPGILSRKLIFIPPNARASLPRIYTATRNPRAGVKIVAVYDNIIVQYSIPSDIYGYSLKEETSGLSEADRCHDLLHSWKSIFSPPGKISSPSDGLWPMYVYGIEVATMDHVVDVAIHNHANLCIWAFTRDGRASAWVFNPEKKLCDISRSCIGPDGDVDHEFAIDEDDDVIMKDIDNHDPVWSLDGISIDNYPQWDAMHVNFEGKLDEICQSVTGLQMEPEELILFGWGG</sequence>
<organism evidence="1">
    <name type="scientific">Eremomyces bilateralis CBS 781.70</name>
    <dbReference type="NCBI Taxonomy" id="1392243"/>
    <lineage>
        <taxon>Eukaryota</taxon>
        <taxon>Fungi</taxon>
        <taxon>Dikarya</taxon>
        <taxon>Ascomycota</taxon>
        <taxon>Pezizomycotina</taxon>
        <taxon>Dothideomycetes</taxon>
        <taxon>Dothideomycetes incertae sedis</taxon>
        <taxon>Eremomycetales</taxon>
        <taxon>Eremomycetaceae</taxon>
        <taxon>Eremomyces</taxon>
    </lineage>
</organism>
<dbReference type="EMBL" id="ML975152">
    <property type="protein sequence ID" value="KAF1814873.1"/>
    <property type="molecule type" value="Genomic_DNA"/>
</dbReference>
<evidence type="ECO:0000313" key="1">
    <source>
        <dbReference type="EMBL" id="KAF1814873.1"/>
    </source>
</evidence>
<reference evidence="3" key="3">
    <citation type="submission" date="2025-04" db="UniProtKB">
        <authorList>
            <consortium name="RefSeq"/>
        </authorList>
    </citation>
    <scope>IDENTIFICATION</scope>
    <source>
        <strain evidence="3">CBS 781.70</strain>
    </source>
</reference>
<evidence type="ECO:0000313" key="3">
    <source>
        <dbReference type="RefSeq" id="XP_033536504.1"/>
    </source>
</evidence>
<dbReference type="Proteomes" id="UP000504638">
    <property type="component" value="Unplaced"/>
</dbReference>
<dbReference type="OrthoDB" id="1689567at2759"/>
<name>A0A6G1GA10_9PEZI</name>
<dbReference type="AlphaFoldDB" id="A0A6G1GA10"/>
<dbReference type="GeneID" id="54415164"/>
<proteinExistence type="predicted"/>